<dbReference type="OrthoDB" id="9769319at2"/>
<dbReference type="Pfam" id="PF13416">
    <property type="entry name" value="SBP_bac_8"/>
    <property type="match status" value="1"/>
</dbReference>
<keyword evidence="5" id="KW-0812">Transmembrane</keyword>
<evidence type="ECO:0000313" key="7">
    <source>
        <dbReference type="Proteomes" id="UP000273326"/>
    </source>
</evidence>
<comment type="subcellular location">
    <subcellularLocation>
        <location evidence="1">Periplasm</location>
    </subcellularLocation>
</comment>
<dbReference type="InterPro" id="IPR001188">
    <property type="entry name" value="Sperm_putr-bd"/>
</dbReference>
<evidence type="ECO:0000256" key="1">
    <source>
        <dbReference type="ARBA" id="ARBA00004418"/>
    </source>
</evidence>
<name>A0A3Q9BM12_9LACT</name>
<evidence type="ECO:0000256" key="4">
    <source>
        <dbReference type="ARBA" id="ARBA00022764"/>
    </source>
</evidence>
<organism evidence="6 7">
    <name type="scientific">Jeotgalibaca ciconiae</name>
    <dbReference type="NCBI Taxonomy" id="2496265"/>
    <lineage>
        <taxon>Bacteria</taxon>
        <taxon>Bacillati</taxon>
        <taxon>Bacillota</taxon>
        <taxon>Bacilli</taxon>
        <taxon>Lactobacillales</taxon>
        <taxon>Carnobacteriaceae</taxon>
        <taxon>Jeotgalibaca</taxon>
    </lineage>
</organism>
<evidence type="ECO:0000256" key="5">
    <source>
        <dbReference type="SAM" id="Phobius"/>
    </source>
</evidence>
<evidence type="ECO:0000256" key="2">
    <source>
        <dbReference type="ARBA" id="ARBA00022448"/>
    </source>
</evidence>
<sequence>MKKLNIFFGGIIAAIIVIFGLRAFISSQSNDSSSGNTVTIFNWGDYIDRDLITKFEEETGYHVVYDTFDSNEAMETKISQGGTNYDLVFPSGSIIPKMIEKDLLVPLDHNKIVGMEYNSEFLMDQPYDPNNQYTIPYFWGTVGIMVNTKELPDHNIRTWADLWNPVFKNEVLLLDGARESMGIALQAMELSLNEINYDSLQEAAKYLAELTPNIHAILNNEIRSLMINGDAFIGIGYSGDAAWVASQNPDVEYILPENGGVVWTDNFAIPKTVKNKEGAYAFINFMLRPENAKQNTEYVEYATPNEAAKELLPGEVTANKLLYPDPEDIQDLEHYEYLGQEVMNYYNELFLNMKMGL</sequence>
<dbReference type="PANTHER" id="PTHR30222:SF17">
    <property type="entry name" value="SPERMIDINE_PUTRESCINE-BINDING PERIPLASMIC PROTEIN"/>
    <property type="match status" value="1"/>
</dbReference>
<keyword evidence="3" id="KW-0732">Signal</keyword>
<accession>A0A3Q9BM12</accession>
<dbReference type="InterPro" id="IPR006059">
    <property type="entry name" value="SBP"/>
</dbReference>
<dbReference type="KEGG" id="jeh:EJN90_13550"/>
<keyword evidence="7" id="KW-1185">Reference proteome</keyword>
<dbReference type="GO" id="GO:0015846">
    <property type="term" value="P:polyamine transport"/>
    <property type="evidence" value="ECO:0007669"/>
    <property type="project" value="InterPro"/>
</dbReference>
<reference evidence="7" key="1">
    <citation type="submission" date="2018-12" db="EMBL/GenBank/DDBJ databases">
        <title>Complete genome sequencing of Jeotgalibaca sp. H21T32.</title>
        <authorList>
            <person name="Bae J.-W."/>
            <person name="Lee S.-Y."/>
        </authorList>
    </citation>
    <scope>NUCLEOTIDE SEQUENCE [LARGE SCALE GENOMIC DNA]</scope>
    <source>
        <strain evidence="7">H21T32</strain>
    </source>
</reference>
<proteinExistence type="predicted"/>
<dbReference type="EMBL" id="CP034465">
    <property type="protein sequence ID" value="AZP05572.1"/>
    <property type="molecule type" value="Genomic_DNA"/>
</dbReference>
<dbReference type="CDD" id="cd13590">
    <property type="entry name" value="PBP2_PotD_PotF_like"/>
    <property type="match status" value="1"/>
</dbReference>
<keyword evidence="4" id="KW-0574">Periplasm</keyword>
<evidence type="ECO:0000256" key="3">
    <source>
        <dbReference type="ARBA" id="ARBA00022729"/>
    </source>
</evidence>
<keyword evidence="2" id="KW-0813">Transport</keyword>
<dbReference type="Gene3D" id="3.40.190.10">
    <property type="entry name" value="Periplasmic binding protein-like II"/>
    <property type="match status" value="2"/>
</dbReference>
<dbReference type="PIRSF" id="PIRSF019574">
    <property type="entry name" value="Periplasmic_polyamine_BP"/>
    <property type="match status" value="1"/>
</dbReference>
<keyword evidence="5" id="KW-0472">Membrane</keyword>
<dbReference type="Proteomes" id="UP000273326">
    <property type="component" value="Chromosome"/>
</dbReference>
<dbReference type="GO" id="GO:0019808">
    <property type="term" value="F:polyamine binding"/>
    <property type="evidence" value="ECO:0007669"/>
    <property type="project" value="InterPro"/>
</dbReference>
<evidence type="ECO:0000313" key="6">
    <source>
        <dbReference type="EMBL" id="AZP05572.1"/>
    </source>
</evidence>
<protein>
    <submittedName>
        <fullName evidence="6">Spermidine/putrescine ABC transporter substrate-binding protein</fullName>
    </submittedName>
</protein>
<gene>
    <name evidence="6" type="ORF">EJN90_13550</name>
</gene>
<dbReference type="PRINTS" id="PR00909">
    <property type="entry name" value="SPERMDNBNDNG"/>
</dbReference>
<feature type="transmembrane region" description="Helical" evidence="5">
    <location>
        <begin position="6"/>
        <end position="25"/>
    </location>
</feature>
<dbReference type="GO" id="GO:0042597">
    <property type="term" value="C:periplasmic space"/>
    <property type="evidence" value="ECO:0007669"/>
    <property type="project" value="UniProtKB-SubCell"/>
</dbReference>
<dbReference type="RefSeq" id="WP_126112107.1">
    <property type="nucleotide sequence ID" value="NZ_CP034465.1"/>
</dbReference>
<dbReference type="PANTHER" id="PTHR30222">
    <property type="entry name" value="SPERMIDINE/PUTRESCINE-BINDING PERIPLASMIC PROTEIN"/>
    <property type="match status" value="1"/>
</dbReference>
<dbReference type="AlphaFoldDB" id="A0A3Q9BM12"/>
<dbReference type="SUPFAM" id="SSF53850">
    <property type="entry name" value="Periplasmic binding protein-like II"/>
    <property type="match status" value="1"/>
</dbReference>
<keyword evidence="5" id="KW-1133">Transmembrane helix</keyword>